<gene>
    <name evidence="2" type="ORF">Cvel_6727</name>
</gene>
<organism evidence="2">
    <name type="scientific">Chromera velia CCMP2878</name>
    <dbReference type="NCBI Taxonomy" id="1169474"/>
    <lineage>
        <taxon>Eukaryota</taxon>
        <taxon>Sar</taxon>
        <taxon>Alveolata</taxon>
        <taxon>Colpodellida</taxon>
        <taxon>Chromeraceae</taxon>
        <taxon>Chromera</taxon>
    </lineage>
</organism>
<accession>A0A0G4HGK9</accession>
<keyword evidence="1" id="KW-0732">Signal</keyword>
<name>A0A0G4HGK9_9ALVE</name>
<protein>
    <submittedName>
        <fullName evidence="2">Uncharacterized protein</fullName>
    </submittedName>
</protein>
<proteinExistence type="predicted"/>
<sequence>MRSALSFFVTAFFLLSLTLTEGRQSLKLQKGSTDGDFKIELTHSTGPVAPPFFKSTTITVEKGKVIKTTVLSPYQNEKYNTIVGKVKNILGAQDTLSTDKPVKGHRMGGSKHWVTMTDGTDVLTGGEEEYGQETLAQVQTLLEELL</sequence>
<dbReference type="VEuPathDB" id="CryptoDB:Cvel_6727"/>
<evidence type="ECO:0000256" key="1">
    <source>
        <dbReference type="SAM" id="SignalP"/>
    </source>
</evidence>
<reference evidence="2" key="1">
    <citation type="submission" date="2014-11" db="EMBL/GenBank/DDBJ databases">
        <authorList>
            <person name="Otto D Thomas"/>
            <person name="Naeem Raeece"/>
        </authorList>
    </citation>
    <scope>NUCLEOTIDE SEQUENCE</scope>
</reference>
<dbReference type="EMBL" id="CDMZ01002599">
    <property type="protein sequence ID" value="CEM43050.1"/>
    <property type="molecule type" value="Genomic_DNA"/>
</dbReference>
<dbReference type="AlphaFoldDB" id="A0A0G4HGK9"/>
<feature type="chain" id="PRO_5005191364" evidence="1">
    <location>
        <begin position="23"/>
        <end position="146"/>
    </location>
</feature>
<evidence type="ECO:0000313" key="2">
    <source>
        <dbReference type="EMBL" id="CEM43050.1"/>
    </source>
</evidence>
<feature type="signal peptide" evidence="1">
    <location>
        <begin position="1"/>
        <end position="22"/>
    </location>
</feature>